<dbReference type="OMA" id="PCFMVCK"/>
<dbReference type="VEuPathDB" id="FungiDB:KRP22_11239"/>
<dbReference type="GO" id="GO:0007165">
    <property type="term" value="P:signal transduction"/>
    <property type="evidence" value="ECO:0000318"/>
    <property type="project" value="GO_Central"/>
</dbReference>
<evidence type="ECO:0000313" key="3">
    <source>
        <dbReference type="Proteomes" id="UP000005238"/>
    </source>
</evidence>
<dbReference type="PANTHER" id="PTHR44329:SF214">
    <property type="entry name" value="PROTEIN KINASE DOMAIN-CONTAINING PROTEIN"/>
    <property type="match status" value="1"/>
</dbReference>
<dbReference type="Gene3D" id="3.30.200.20">
    <property type="entry name" value="Phosphorylase Kinase, domain 1"/>
    <property type="match status" value="1"/>
</dbReference>
<evidence type="ECO:0000259" key="1">
    <source>
        <dbReference type="PROSITE" id="PS50011"/>
    </source>
</evidence>
<dbReference type="InterPro" id="IPR011009">
    <property type="entry name" value="Kinase-like_dom_sf"/>
</dbReference>
<reference evidence="2" key="2">
    <citation type="submission" date="2015-06" db="UniProtKB">
        <authorList>
            <consortium name="EnsemblProtists"/>
        </authorList>
    </citation>
    <scope>IDENTIFICATION</scope>
    <source>
        <strain evidence="2">Pr102</strain>
    </source>
</reference>
<dbReference type="InterPro" id="IPR001245">
    <property type="entry name" value="Ser-Thr/Tyr_kinase_cat_dom"/>
</dbReference>
<dbReference type="eggNOG" id="KOG0192">
    <property type="taxonomic scope" value="Eukaryota"/>
</dbReference>
<organism evidence="2 3">
    <name type="scientific">Phytophthora ramorum</name>
    <name type="common">Sudden oak death agent</name>
    <dbReference type="NCBI Taxonomy" id="164328"/>
    <lineage>
        <taxon>Eukaryota</taxon>
        <taxon>Sar</taxon>
        <taxon>Stramenopiles</taxon>
        <taxon>Oomycota</taxon>
        <taxon>Peronosporomycetes</taxon>
        <taxon>Peronosporales</taxon>
        <taxon>Peronosporaceae</taxon>
        <taxon>Phytophthora</taxon>
    </lineage>
</organism>
<dbReference type="SMART" id="SM00220">
    <property type="entry name" value="S_TKc"/>
    <property type="match status" value="1"/>
</dbReference>
<accession>H3GST1</accession>
<dbReference type="STRING" id="164328.H3GST1"/>
<feature type="domain" description="Protein kinase" evidence="1">
    <location>
        <begin position="78"/>
        <end position="327"/>
    </location>
</feature>
<dbReference type="GO" id="GO:0005524">
    <property type="term" value="F:ATP binding"/>
    <property type="evidence" value="ECO:0007669"/>
    <property type="project" value="InterPro"/>
</dbReference>
<dbReference type="EMBL" id="DS566043">
    <property type="status" value="NOT_ANNOTATED_CDS"/>
    <property type="molecule type" value="Genomic_DNA"/>
</dbReference>
<dbReference type="SUPFAM" id="SSF56112">
    <property type="entry name" value="Protein kinase-like (PK-like)"/>
    <property type="match status" value="1"/>
</dbReference>
<sequence length="342" mass="38606">MKQQLVDCDISSLVKDLNDTNAQTEALTLLSHEIRHNKNFYSKDERKFLYAVVSQVVGFSGLEVPPVEKWFIGRHEVQMDDVSFNCGSFGQIYHGTYMKAPVVVKCVKITSESNRSDFLREVNVWHDASRHPNIVQLYGACHVGTPCFMVCKYIAGGSLPEYLYRQGKAGRSCAWKALLGVTHGLQLLHSRGIIHGDLKGNNILVEGDTAMLTDFGMSFFGSECRPRFENLGAIRWRAPEFISTGNTSFEADVYSLGMCIVEAVTGRLPWGLVPDISVKWHLQHEKFLQQPDCMSDEEWALVCAMCEFDPTKRLKLCEVEQRIKTFADMEEEAMWEVNACAA</sequence>
<protein>
    <recommendedName>
        <fullName evidence="1">Protein kinase domain-containing protein</fullName>
    </recommendedName>
</protein>
<proteinExistence type="predicted"/>
<dbReference type="PANTHER" id="PTHR44329">
    <property type="entry name" value="SERINE/THREONINE-PROTEIN KINASE TNNI3K-RELATED"/>
    <property type="match status" value="1"/>
</dbReference>
<dbReference type="InterPro" id="IPR051681">
    <property type="entry name" value="Ser/Thr_Kinases-Pseudokinases"/>
</dbReference>
<dbReference type="AlphaFoldDB" id="H3GST1"/>
<dbReference type="EnsemblProtists" id="Phyra80092">
    <property type="protein sequence ID" value="Phyra80092"/>
    <property type="gene ID" value="Phyra80092"/>
</dbReference>
<dbReference type="InterPro" id="IPR008271">
    <property type="entry name" value="Ser/Thr_kinase_AS"/>
</dbReference>
<dbReference type="Pfam" id="PF07714">
    <property type="entry name" value="PK_Tyr_Ser-Thr"/>
    <property type="match status" value="1"/>
</dbReference>
<keyword evidence="3" id="KW-1185">Reference proteome</keyword>
<dbReference type="VEuPathDB" id="FungiDB:KRP23_12262"/>
<dbReference type="Gene3D" id="1.10.510.10">
    <property type="entry name" value="Transferase(Phosphotransferase) domain 1"/>
    <property type="match status" value="1"/>
</dbReference>
<dbReference type="VEuPathDB" id="FungiDB:KRP22_9250"/>
<reference evidence="3" key="1">
    <citation type="journal article" date="2006" name="Science">
        <title>Phytophthora genome sequences uncover evolutionary origins and mechanisms of pathogenesis.</title>
        <authorList>
            <person name="Tyler B.M."/>
            <person name="Tripathy S."/>
            <person name="Zhang X."/>
            <person name="Dehal P."/>
            <person name="Jiang R.H."/>
            <person name="Aerts A."/>
            <person name="Arredondo F.D."/>
            <person name="Baxter L."/>
            <person name="Bensasson D."/>
            <person name="Beynon J.L."/>
            <person name="Chapman J."/>
            <person name="Damasceno C.M."/>
            <person name="Dorrance A.E."/>
            <person name="Dou D."/>
            <person name="Dickerman A.W."/>
            <person name="Dubchak I.L."/>
            <person name="Garbelotto M."/>
            <person name="Gijzen M."/>
            <person name="Gordon S.G."/>
            <person name="Govers F."/>
            <person name="Grunwald N.J."/>
            <person name="Huang W."/>
            <person name="Ivors K.L."/>
            <person name="Jones R.W."/>
            <person name="Kamoun S."/>
            <person name="Krampis K."/>
            <person name="Lamour K.H."/>
            <person name="Lee M.K."/>
            <person name="McDonald W.H."/>
            <person name="Medina M."/>
            <person name="Meijer H.J."/>
            <person name="Nordberg E.K."/>
            <person name="Maclean D.J."/>
            <person name="Ospina-Giraldo M.D."/>
            <person name="Morris P.F."/>
            <person name="Phuntumart V."/>
            <person name="Putnam N.H."/>
            <person name="Rash S."/>
            <person name="Rose J.K."/>
            <person name="Sakihama Y."/>
            <person name="Salamov A.A."/>
            <person name="Savidor A."/>
            <person name="Scheuring C.F."/>
            <person name="Smith B.M."/>
            <person name="Sobral B.W."/>
            <person name="Terry A."/>
            <person name="Torto-Alalibo T.A."/>
            <person name="Win J."/>
            <person name="Xu Z."/>
            <person name="Zhang H."/>
            <person name="Grigoriev I.V."/>
            <person name="Rokhsar D.S."/>
            <person name="Boore J.L."/>
        </authorList>
    </citation>
    <scope>NUCLEOTIDE SEQUENCE [LARGE SCALE GENOMIC DNA]</scope>
    <source>
        <strain evidence="3">Pr102</strain>
    </source>
</reference>
<name>H3GST1_PHYRM</name>
<dbReference type="PROSITE" id="PS00108">
    <property type="entry name" value="PROTEIN_KINASE_ST"/>
    <property type="match status" value="1"/>
</dbReference>
<evidence type="ECO:0000313" key="2">
    <source>
        <dbReference type="EnsemblProtists" id="Phyra80092"/>
    </source>
</evidence>
<dbReference type="PROSITE" id="PS50011">
    <property type="entry name" value="PROTEIN_KINASE_DOM"/>
    <property type="match status" value="1"/>
</dbReference>
<dbReference type="GO" id="GO:0004674">
    <property type="term" value="F:protein serine/threonine kinase activity"/>
    <property type="evidence" value="ECO:0000318"/>
    <property type="project" value="GO_Central"/>
</dbReference>
<dbReference type="InterPro" id="IPR000719">
    <property type="entry name" value="Prot_kinase_dom"/>
</dbReference>
<dbReference type="Proteomes" id="UP000005238">
    <property type="component" value="Unassembled WGS sequence"/>
</dbReference>
<dbReference type="InParanoid" id="H3GST1"/>
<dbReference type="HOGENOM" id="CLU_000288_7_10_1"/>